<accession>A0A6G1GQ79</accession>
<evidence type="ECO:0000256" key="1">
    <source>
        <dbReference type="ARBA" id="ARBA00004273"/>
    </source>
</evidence>
<dbReference type="GO" id="GO:0006465">
    <property type="term" value="P:signal peptide processing"/>
    <property type="evidence" value="ECO:0007669"/>
    <property type="project" value="InterPro"/>
</dbReference>
<keyword evidence="10" id="KW-1185">Reference proteome</keyword>
<dbReference type="PANTHER" id="PTHR12383:SF16">
    <property type="entry name" value="MITOCHONDRIAL INNER MEMBRANE PROTEASE SUBUNIT 1"/>
    <property type="match status" value="1"/>
</dbReference>
<dbReference type="InterPro" id="IPR052064">
    <property type="entry name" value="Mito_IMP1_subunit"/>
</dbReference>
<dbReference type="EMBL" id="ML977177">
    <property type="protein sequence ID" value="KAF1983126.1"/>
    <property type="molecule type" value="Genomic_DNA"/>
</dbReference>
<feature type="domain" description="Peptidase S26" evidence="8">
    <location>
        <begin position="29"/>
        <end position="102"/>
    </location>
</feature>
<dbReference type="OrthoDB" id="308440at2759"/>
<reference evidence="9" key="1">
    <citation type="journal article" date="2020" name="Stud. Mycol.">
        <title>101 Dothideomycetes genomes: a test case for predicting lifestyles and emergence of pathogens.</title>
        <authorList>
            <person name="Haridas S."/>
            <person name="Albert R."/>
            <person name="Binder M."/>
            <person name="Bloem J."/>
            <person name="Labutti K."/>
            <person name="Salamov A."/>
            <person name="Andreopoulos B."/>
            <person name="Baker S."/>
            <person name="Barry K."/>
            <person name="Bills G."/>
            <person name="Bluhm B."/>
            <person name="Cannon C."/>
            <person name="Castanera R."/>
            <person name="Culley D."/>
            <person name="Daum C."/>
            <person name="Ezra D."/>
            <person name="Gonzalez J."/>
            <person name="Henrissat B."/>
            <person name="Kuo A."/>
            <person name="Liang C."/>
            <person name="Lipzen A."/>
            <person name="Lutzoni F."/>
            <person name="Magnuson J."/>
            <person name="Mondo S."/>
            <person name="Nolan M."/>
            <person name="Ohm R."/>
            <person name="Pangilinan J."/>
            <person name="Park H.-J."/>
            <person name="Ramirez L."/>
            <person name="Alfaro M."/>
            <person name="Sun H."/>
            <person name="Tritt A."/>
            <person name="Yoshinaga Y."/>
            <person name="Zwiers L.-H."/>
            <person name="Turgeon B."/>
            <person name="Goodwin S."/>
            <person name="Spatafora J."/>
            <person name="Crous P."/>
            <person name="Grigoriev I."/>
        </authorList>
    </citation>
    <scope>NUCLEOTIDE SEQUENCE</scope>
    <source>
        <strain evidence="9">CBS 113979</strain>
    </source>
</reference>
<evidence type="ECO:0000259" key="8">
    <source>
        <dbReference type="Pfam" id="PF10502"/>
    </source>
</evidence>
<dbReference type="CDD" id="cd06530">
    <property type="entry name" value="S26_SPase_I"/>
    <property type="match status" value="1"/>
</dbReference>
<evidence type="ECO:0000256" key="4">
    <source>
        <dbReference type="ARBA" id="ARBA00023128"/>
    </source>
</evidence>
<keyword evidence="2" id="KW-0999">Mitochondrion inner membrane</keyword>
<dbReference type="InterPro" id="IPR036286">
    <property type="entry name" value="LexA/Signal_pep-like_sf"/>
</dbReference>
<evidence type="ECO:0000313" key="10">
    <source>
        <dbReference type="Proteomes" id="UP000800041"/>
    </source>
</evidence>
<dbReference type="PANTHER" id="PTHR12383">
    <property type="entry name" value="PROTEASE FAMILY S26 MITOCHONDRIAL INNER MEMBRANE PROTEASE-RELATED"/>
    <property type="match status" value="1"/>
</dbReference>
<feature type="domain" description="Peptidase S26" evidence="8">
    <location>
        <begin position="116"/>
        <end position="153"/>
    </location>
</feature>
<proteinExistence type="inferred from homology"/>
<keyword evidence="3" id="KW-0378">Hydrolase</keyword>
<evidence type="ECO:0000256" key="2">
    <source>
        <dbReference type="ARBA" id="ARBA00022792"/>
    </source>
</evidence>
<keyword evidence="4" id="KW-0496">Mitochondrion</keyword>
<dbReference type="GO" id="GO:0042720">
    <property type="term" value="C:mitochondrial inner membrane peptidase complex"/>
    <property type="evidence" value="ECO:0007669"/>
    <property type="project" value="TreeGrafter"/>
</dbReference>
<dbReference type="Proteomes" id="UP000800041">
    <property type="component" value="Unassembled WGS sequence"/>
</dbReference>
<organism evidence="9 10">
    <name type="scientific">Aulographum hederae CBS 113979</name>
    <dbReference type="NCBI Taxonomy" id="1176131"/>
    <lineage>
        <taxon>Eukaryota</taxon>
        <taxon>Fungi</taxon>
        <taxon>Dikarya</taxon>
        <taxon>Ascomycota</taxon>
        <taxon>Pezizomycotina</taxon>
        <taxon>Dothideomycetes</taxon>
        <taxon>Pleosporomycetidae</taxon>
        <taxon>Aulographales</taxon>
        <taxon>Aulographaceae</taxon>
    </lineage>
</organism>
<gene>
    <name evidence="9" type="ORF">K402DRAFT_338867</name>
</gene>
<sequence>MTSLFSRLLHSRASRQIGASALVSIPTIVYTHTIFSYGYSIKPTMGVSMLPILDHNLSVVVISKRSRRGRDVLVGDVVSFHNPVMVGQRAVKRVVGMPGDFVLRDTPEKGEGVMLQVPEGHCFVAGDNQAFSRDSRMFGPIPLALITGKIVATLLPLRLAGRMENGLKEVVGYSDED</sequence>
<protein>
    <submittedName>
        <fullName evidence="9">LexA/Signal peptidase</fullName>
    </submittedName>
</protein>
<dbReference type="PRINTS" id="PR00727">
    <property type="entry name" value="LEADERPTASE"/>
</dbReference>
<name>A0A6G1GQ79_9PEZI</name>
<evidence type="ECO:0000256" key="7">
    <source>
        <dbReference type="PIRSR" id="PIRSR600223-1"/>
    </source>
</evidence>
<dbReference type="Gene3D" id="2.10.109.10">
    <property type="entry name" value="Umud Fragment, subunit A"/>
    <property type="match status" value="1"/>
</dbReference>
<comment type="similarity">
    <text evidence="6">Belongs to the peptidase S26 family. IMP1 subfamily.</text>
</comment>
<dbReference type="Pfam" id="PF10502">
    <property type="entry name" value="Peptidase_S26"/>
    <property type="match status" value="2"/>
</dbReference>
<keyword evidence="5" id="KW-0472">Membrane</keyword>
<feature type="active site" evidence="7">
    <location>
        <position position="92"/>
    </location>
</feature>
<dbReference type="InterPro" id="IPR000223">
    <property type="entry name" value="Pept_S26A_signal_pept_1"/>
</dbReference>
<dbReference type="AlphaFoldDB" id="A0A6G1GQ79"/>
<evidence type="ECO:0000256" key="6">
    <source>
        <dbReference type="ARBA" id="ARBA00038445"/>
    </source>
</evidence>
<dbReference type="InterPro" id="IPR019533">
    <property type="entry name" value="Peptidase_S26"/>
</dbReference>
<dbReference type="GO" id="GO:0006627">
    <property type="term" value="P:protein processing involved in protein targeting to mitochondrion"/>
    <property type="evidence" value="ECO:0007669"/>
    <property type="project" value="TreeGrafter"/>
</dbReference>
<dbReference type="GO" id="GO:0004252">
    <property type="term" value="F:serine-type endopeptidase activity"/>
    <property type="evidence" value="ECO:0007669"/>
    <property type="project" value="InterPro"/>
</dbReference>
<evidence type="ECO:0000313" key="9">
    <source>
        <dbReference type="EMBL" id="KAF1983126.1"/>
    </source>
</evidence>
<feature type="active site" evidence="7">
    <location>
        <position position="48"/>
    </location>
</feature>
<evidence type="ECO:0000256" key="5">
    <source>
        <dbReference type="ARBA" id="ARBA00023136"/>
    </source>
</evidence>
<dbReference type="SUPFAM" id="SSF51306">
    <property type="entry name" value="LexA/Signal peptidase"/>
    <property type="match status" value="1"/>
</dbReference>
<evidence type="ECO:0000256" key="3">
    <source>
        <dbReference type="ARBA" id="ARBA00022801"/>
    </source>
</evidence>
<comment type="subcellular location">
    <subcellularLocation>
        <location evidence="1">Mitochondrion inner membrane</location>
    </subcellularLocation>
</comment>